<evidence type="ECO:0000256" key="3">
    <source>
        <dbReference type="ARBA" id="ARBA00022692"/>
    </source>
</evidence>
<keyword evidence="3 6" id="KW-0812">Transmembrane</keyword>
<keyword evidence="4 6" id="KW-1133">Transmembrane helix</keyword>
<feature type="transmembrane region" description="Helical" evidence="6">
    <location>
        <begin position="464"/>
        <end position="488"/>
    </location>
</feature>
<feature type="transmembrane region" description="Helical" evidence="6">
    <location>
        <begin position="494"/>
        <end position="512"/>
    </location>
</feature>
<evidence type="ECO:0000313" key="7">
    <source>
        <dbReference type="EMBL" id="HIS73842.1"/>
    </source>
</evidence>
<reference evidence="7" key="1">
    <citation type="submission" date="2020-10" db="EMBL/GenBank/DDBJ databases">
        <authorList>
            <person name="Gilroy R."/>
        </authorList>
    </citation>
    <scope>NUCLEOTIDE SEQUENCE</scope>
    <source>
        <strain evidence="7">CHK152-2871</strain>
    </source>
</reference>
<sequence length="523" mass="56418">MKEINNNLHSACNEKLEVGAIGRFVKNLFKTKNPDEMIESANKGGLEKTLGAFDLIVLGVGAIIGSGIFTVVGIAAAGSPQSAGAGPALVISMVLASLACVFSAMCYSEFASMIPVAGSAYLYTYATMGEFLAWIVGWVLMLEYLVGYIAVANAWSGYLIQFLKGFPFLPSWLTNPPVWLVNDYSSAISALAKEGIDPTGVIPTIAGIPVAFNLPALLITILMAAILIRGIKESTNMAGLMVVIKLAVIALFVITGAFYVKPENWVPFAPNGFEGIFMGAFIIFFAYIGFDAIATAAEETKNPQKNLPIGIIGSLAVCTIIYVLVAIVLTGMVPINQIDAHAPIAHAMRLAGQDWVAGLISLGALTGLTSVLLVLMLAGTRILFAMSRDNYLPSILKTVHKKYKTPHVITIMTALICIFGSLFLNISTAAELCNFGTFTSFIIVCVAVLILRKTDPKRERPFRVPFSPLFPILGIVCCGGLMIYSMQFLTTSRFLFPLWLIIGIAIYLTYGYKKQRKTENNEK</sequence>
<evidence type="ECO:0000256" key="2">
    <source>
        <dbReference type="ARBA" id="ARBA00022448"/>
    </source>
</evidence>
<feature type="transmembrane region" description="Helical" evidence="6">
    <location>
        <begin position="405"/>
        <end position="426"/>
    </location>
</feature>
<protein>
    <submittedName>
        <fullName evidence="7">Amino acid permease</fullName>
    </submittedName>
</protein>
<evidence type="ECO:0000256" key="4">
    <source>
        <dbReference type="ARBA" id="ARBA00022989"/>
    </source>
</evidence>
<comment type="subcellular location">
    <subcellularLocation>
        <location evidence="1">Membrane</location>
        <topology evidence="1">Multi-pass membrane protein</topology>
    </subcellularLocation>
</comment>
<feature type="transmembrane region" description="Helical" evidence="6">
    <location>
        <begin position="52"/>
        <end position="76"/>
    </location>
</feature>
<evidence type="ECO:0000256" key="1">
    <source>
        <dbReference type="ARBA" id="ARBA00004141"/>
    </source>
</evidence>
<keyword evidence="2" id="KW-0813">Transport</keyword>
<dbReference type="EMBL" id="DVJQ01000021">
    <property type="protein sequence ID" value="HIS73842.1"/>
    <property type="molecule type" value="Genomic_DNA"/>
</dbReference>
<evidence type="ECO:0000313" key="8">
    <source>
        <dbReference type="Proteomes" id="UP000886865"/>
    </source>
</evidence>
<feature type="transmembrane region" description="Helical" evidence="6">
    <location>
        <begin position="275"/>
        <end position="297"/>
    </location>
</feature>
<feature type="transmembrane region" description="Helical" evidence="6">
    <location>
        <begin position="88"/>
        <end position="110"/>
    </location>
</feature>
<dbReference type="InterPro" id="IPR002293">
    <property type="entry name" value="AA/rel_permease1"/>
</dbReference>
<dbReference type="GO" id="GO:0015171">
    <property type="term" value="F:amino acid transmembrane transporter activity"/>
    <property type="evidence" value="ECO:0007669"/>
    <property type="project" value="TreeGrafter"/>
</dbReference>
<dbReference type="GO" id="GO:0016020">
    <property type="term" value="C:membrane"/>
    <property type="evidence" value="ECO:0007669"/>
    <property type="project" value="UniProtKB-SubCell"/>
</dbReference>
<evidence type="ECO:0000256" key="5">
    <source>
        <dbReference type="ARBA" id="ARBA00023136"/>
    </source>
</evidence>
<dbReference type="Proteomes" id="UP000886865">
    <property type="component" value="Unassembled WGS sequence"/>
</dbReference>
<dbReference type="Pfam" id="PF13520">
    <property type="entry name" value="AA_permease_2"/>
    <property type="match status" value="1"/>
</dbReference>
<feature type="transmembrane region" description="Helical" evidence="6">
    <location>
        <begin position="131"/>
        <end position="155"/>
    </location>
</feature>
<evidence type="ECO:0000256" key="6">
    <source>
        <dbReference type="SAM" id="Phobius"/>
    </source>
</evidence>
<proteinExistence type="predicted"/>
<feature type="transmembrane region" description="Helical" evidence="6">
    <location>
        <begin position="432"/>
        <end position="452"/>
    </location>
</feature>
<comment type="caution">
    <text evidence="7">The sequence shown here is derived from an EMBL/GenBank/DDBJ whole genome shotgun (WGS) entry which is preliminary data.</text>
</comment>
<organism evidence="7 8">
    <name type="scientific">Candidatus Galligastranaerophilus intestinavium</name>
    <dbReference type="NCBI Taxonomy" id="2840836"/>
    <lineage>
        <taxon>Bacteria</taxon>
        <taxon>Candidatus Galligastranaerophilus</taxon>
    </lineage>
</organism>
<dbReference type="Gene3D" id="1.20.1740.10">
    <property type="entry name" value="Amino acid/polyamine transporter I"/>
    <property type="match status" value="1"/>
</dbReference>
<accession>A0A9D1FI22</accession>
<gene>
    <name evidence="7" type="ORF">IAA86_02340</name>
</gene>
<feature type="transmembrane region" description="Helical" evidence="6">
    <location>
        <begin position="309"/>
        <end position="335"/>
    </location>
</feature>
<keyword evidence="5 6" id="KW-0472">Membrane</keyword>
<reference evidence="7" key="2">
    <citation type="journal article" date="2021" name="PeerJ">
        <title>Extensive microbial diversity within the chicken gut microbiome revealed by metagenomics and culture.</title>
        <authorList>
            <person name="Gilroy R."/>
            <person name="Ravi A."/>
            <person name="Getino M."/>
            <person name="Pursley I."/>
            <person name="Horton D.L."/>
            <person name="Alikhan N.F."/>
            <person name="Baker D."/>
            <person name="Gharbi K."/>
            <person name="Hall N."/>
            <person name="Watson M."/>
            <person name="Adriaenssens E.M."/>
            <person name="Foster-Nyarko E."/>
            <person name="Jarju S."/>
            <person name="Secka A."/>
            <person name="Antonio M."/>
            <person name="Oren A."/>
            <person name="Chaudhuri R.R."/>
            <person name="La Ragione R."/>
            <person name="Hildebrand F."/>
            <person name="Pallen M.J."/>
        </authorList>
    </citation>
    <scope>NUCLEOTIDE SEQUENCE</scope>
    <source>
        <strain evidence="7">CHK152-2871</strain>
    </source>
</reference>
<name>A0A9D1FI22_9BACT</name>
<feature type="transmembrane region" description="Helical" evidence="6">
    <location>
        <begin position="240"/>
        <end position="260"/>
    </location>
</feature>
<dbReference type="PANTHER" id="PTHR43243:SF4">
    <property type="entry name" value="CATIONIC AMINO ACID TRANSPORTER 4"/>
    <property type="match status" value="1"/>
</dbReference>
<dbReference type="AlphaFoldDB" id="A0A9D1FI22"/>
<dbReference type="PANTHER" id="PTHR43243">
    <property type="entry name" value="INNER MEMBRANE TRANSPORTER YGJI-RELATED"/>
    <property type="match status" value="1"/>
</dbReference>
<feature type="transmembrane region" description="Helical" evidence="6">
    <location>
        <begin position="355"/>
        <end position="384"/>
    </location>
</feature>
<dbReference type="PIRSF" id="PIRSF006060">
    <property type="entry name" value="AA_transporter"/>
    <property type="match status" value="1"/>
</dbReference>
<feature type="transmembrane region" description="Helical" evidence="6">
    <location>
        <begin position="205"/>
        <end position="228"/>
    </location>
</feature>